<protein>
    <submittedName>
        <fullName evidence="6">MFS transporter</fullName>
    </submittedName>
</protein>
<dbReference type="PANTHER" id="PTHR11360:SF290">
    <property type="entry name" value="MONOCARBOXYLATE MFS PERMEASE"/>
    <property type="match status" value="1"/>
</dbReference>
<evidence type="ECO:0000313" key="6">
    <source>
        <dbReference type="EMBL" id="MBU8875227.1"/>
    </source>
</evidence>
<dbReference type="PANTHER" id="PTHR11360">
    <property type="entry name" value="MONOCARBOXYLATE TRANSPORTER"/>
    <property type="match status" value="1"/>
</dbReference>
<feature type="transmembrane region" description="Helical" evidence="4">
    <location>
        <begin position="224"/>
        <end position="246"/>
    </location>
</feature>
<gene>
    <name evidence="6" type="ORF">KQ910_15745</name>
</gene>
<accession>A0ABS6IKV3</accession>
<keyword evidence="2 4" id="KW-1133">Transmembrane helix</keyword>
<dbReference type="RefSeq" id="WP_216962136.1">
    <property type="nucleotide sequence ID" value="NZ_JAHOPB010000001.1"/>
</dbReference>
<keyword evidence="7" id="KW-1185">Reference proteome</keyword>
<feature type="transmembrane region" description="Helical" evidence="4">
    <location>
        <begin position="376"/>
        <end position="397"/>
    </location>
</feature>
<feature type="transmembrane region" description="Helical" evidence="4">
    <location>
        <begin position="7"/>
        <end position="27"/>
    </location>
</feature>
<name>A0ABS6IKV3_9HYPH</name>
<dbReference type="InterPro" id="IPR050327">
    <property type="entry name" value="Proton-linked_MCT"/>
</dbReference>
<feature type="transmembrane region" description="Helical" evidence="4">
    <location>
        <begin position="47"/>
        <end position="65"/>
    </location>
</feature>
<comment type="caution">
    <text evidence="6">The sequence shown here is derived from an EMBL/GenBank/DDBJ whole genome shotgun (WGS) entry which is preliminary data.</text>
</comment>
<sequence length="414" mass="42671">MSALFHGWRVVGACFVIAAVAWSLGLFGSSVYLQAVTSAHGWPIAEVASAITVFFLVSASIQRVVGRSIDRFGPRPVLLLGLACMAAGVALIGQVSASWQLYPCFVLLGFGWSTLSMTGITTTVAPWFERHQGRSMTLAIMGASVGAIAGVPLLLLSIGELGLGRGLIVASVVAVSLLGPLIGIVLRYRGPADLGLPRDGEAPRKDAPPILHLAPIATAANRRLLLWSATVAFALGLTIQIGFITHHVALAEPLLGRAGAGMLVSAAGLSAFVGRLILARIVDRVNARRLGCFVMIAQAASLLAIAFWPTVPVLVVASLVYGYGIGHVTTLGPVVVRREFGAAAFGTTYGTAATVIQLTSALGPALFGFLRDGFGGYGPGFVIAALVTLIGCASLFIGGRAGVIMPGDPPGVKT</sequence>
<feature type="transmembrane region" description="Helical" evidence="4">
    <location>
        <begin position="77"/>
        <end position="99"/>
    </location>
</feature>
<reference evidence="6 7" key="1">
    <citation type="submission" date="2021-06" db="EMBL/GenBank/DDBJ databases">
        <authorList>
            <person name="Lee D.H."/>
        </authorList>
    </citation>
    <scope>NUCLEOTIDE SEQUENCE [LARGE SCALE GENOMIC DNA]</scope>
    <source>
        <strain evidence="6 7">MMS21-HV4-11</strain>
    </source>
</reference>
<keyword evidence="1 4" id="KW-0812">Transmembrane</keyword>
<feature type="transmembrane region" description="Helical" evidence="4">
    <location>
        <begin position="167"/>
        <end position="188"/>
    </location>
</feature>
<evidence type="ECO:0000259" key="5">
    <source>
        <dbReference type="PROSITE" id="PS50850"/>
    </source>
</evidence>
<feature type="transmembrane region" description="Helical" evidence="4">
    <location>
        <begin position="105"/>
        <end position="128"/>
    </location>
</feature>
<evidence type="ECO:0000256" key="1">
    <source>
        <dbReference type="ARBA" id="ARBA00022692"/>
    </source>
</evidence>
<organism evidence="6 7">
    <name type="scientific">Reyranella humidisoli</name>
    <dbReference type="NCBI Taxonomy" id="2849149"/>
    <lineage>
        <taxon>Bacteria</taxon>
        <taxon>Pseudomonadati</taxon>
        <taxon>Pseudomonadota</taxon>
        <taxon>Alphaproteobacteria</taxon>
        <taxon>Hyphomicrobiales</taxon>
        <taxon>Reyranellaceae</taxon>
        <taxon>Reyranella</taxon>
    </lineage>
</organism>
<dbReference type="EMBL" id="JAHOPB010000001">
    <property type="protein sequence ID" value="MBU8875227.1"/>
    <property type="molecule type" value="Genomic_DNA"/>
</dbReference>
<dbReference type="Proteomes" id="UP000727907">
    <property type="component" value="Unassembled WGS sequence"/>
</dbReference>
<feature type="transmembrane region" description="Helical" evidence="4">
    <location>
        <begin position="258"/>
        <end position="278"/>
    </location>
</feature>
<dbReference type="InterPro" id="IPR020846">
    <property type="entry name" value="MFS_dom"/>
</dbReference>
<dbReference type="InterPro" id="IPR011701">
    <property type="entry name" value="MFS"/>
</dbReference>
<feature type="domain" description="Major facilitator superfamily (MFS) profile" evidence="5">
    <location>
        <begin position="9"/>
        <end position="403"/>
    </location>
</feature>
<evidence type="ECO:0000256" key="4">
    <source>
        <dbReference type="SAM" id="Phobius"/>
    </source>
</evidence>
<dbReference type="Pfam" id="PF07690">
    <property type="entry name" value="MFS_1"/>
    <property type="match status" value="1"/>
</dbReference>
<feature type="transmembrane region" description="Helical" evidence="4">
    <location>
        <begin position="290"/>
        <end position="308"/>
    </location>
</feature>
<dbReference type="PROSITE" id="PS50850">
    <property type="entry name" value="MFS"/>
    <property type="match status" value="1"/>
</dbReference>
<proteinExistence type="predicted"/>
<feature type="transmembrane region" description="Helical" evidence="4">
    <location>
        <begin position="348"/>
        <end position="370"/>
    </location>
</feature>
<feature type="transmembrane region" description="Helical" evidence="4">
    <location>
        <begin position="135"/>
        <end position="155"/>
    </location>
</feature>
<feature type="transmembrane region" description="Helical" evidence="4">
    <location>
        <begin position="314"/>
        <end position="336"/>
    </location>
</feature>
<evidence type="ECO:0000313" key="7">
    <source>
        <dbReference type="Proteomes" id="UP000727907"/>
    </source>
</evidence>
<evidence type="ECO:0000256" key="2">
    <source>
        <dbReference type="ARBA" id="ARBA00022989"/>
    </source>
</evidence>
<keyword evidence="3 4" id="KW-0472">Membrane</keyword>
<evidence type="ECO:0000256" key="3">
    <source>
        <dbReference type="ARBA" id="ARBA00023136"/>
    </source>
</evidence>